<sequence>MVTINSFPNEAGLNKKNKSYLEYFNKRLGRTPNLLVTMMHSDQALSTYYTFHSRKTSLSKREIEAITLTVSQHNGAMYCLSAHTMIAKLNGFSDENILELRRASASFDSKLEALVKLAVYLARHTNSIDNSLLDNFFAAGYTKEHLIDMLQVIGDTVITNITGRVFQIPIDYPPAKELW</sequence>
<dbReference type="NCBIfam" id="TIGR00778">
    <property type="entry name" value="ahpD_dom"/>
    <property type="match status" value="1"/>
</dbReference>
<proteinExistence type="predicted"/>
<evidence type="ECO:0000259" key="1">
    <source>
        <dbReference type="Pfam" id="PF02627"/>
    </source>
</evidence>
<organism evidence="2 3">
    <name type="scientific">Niastella koreensis</name>
    <dbReference type="NCBI Taxonomy" id="354356"/>
    <lineage>
        <taxon>Bacteria</taxon>
        <taxon>Pseudomonadati</taxon>
        <taxon>Bacteroidota</taxon>
        <taxon>Chitinophagia</taxon>
        <taxon>Chitinophagales</taxon>
        <taxon>Chitinophagaceae</taxon>
        <taxon>Niastella</taxon>
    </lineage>
</organism>
<dbReference type="SUPFAM" id="SSF69118">
    <property type="entry name" value="AhpD-like"/>
    <property type="match status" value="1"/>
</dbReference>
<dbReference type="InterPro" id="IPR004675">
    <property type="entry name" value="AhpD_core"/>
</dbReference>
<protein>
    <submittedName>
        <fullName evidence="2">Alkylhydroperoxidase</fullName>
    </submittedName>
</protein>
<dbReference type="PANTHER" id="PTHR35446:SF3">
    <property type="entry name" value="CMD DOMAIN-CONTAINING PROTEIN"/>
    <property type="match status" value="1"/>
</dbReference>
<name>A0ABX3NZ88_9BACT</name>
<reference evidence="2 3" key="1">
    <citation type="submission" date="2016-04" db="EMBL/GenBank/DDBJ databases">
        <authorList>
            <person name="Chen L."/>
            <person name="Zhuang W."/>
            <person name="Wang G."/>
        </authorList>
    </citation>
    <scope>NUCLEOTIDE SEQUENCE [LARGE SCALE GENOMIC DNA]</scope>
    <source>
        <strain evidence="3">GR20</strain>
    </source>
</reference>
<accession>A0ABX3NZ88</accession>
<dbReference type="EMBL" id="LWBO01000010">
    <property type="protein sequence ID" value="OQP49563.1"/>
    <property type="molecule type" value="Genomic_DNA"/>
</dbReference>
<comment type="caution">
    <text evidence="2">The sequence shown here is derived from an EMBL/GenBank/DDBJ whole genome shotgun (WGS) entry which is preliminary data.</text>
</comment>
<gene>
    <name evidence="2" type="ORF">A4D02_28645</name>
</gene>
<evidence type="ECO:0000313" key="2">
    <source>
        <dbReference type="EMBL" id="OQP49563.1"/>
    </source>
</evidence>
<evidence type="ECO:0000313" key="3">
    <source>
        <dbReference type="Proteomes" id="UP000192277"/>
    </source>
</evidence>
<dbReference type="Proteomes" id="UP000192277">
    <property type="component" value="Unassembled WGS sequence"/>
</dbReference>
<dbReference type="PANTHER" id="PTHR35446">
    <property type="entry name" value="SI:CH211-175M2.5"/>
    <property type="match status" value="1"/>
</dbReference>
<dbReference type="Pfam" id="PF02627">
    <property type="entry name" value="CMD"/>
    <property type="match status" value="1"/>
</dbReference>
<feature type="domain" description="Carboxymuconolactone decarboxylase-like" evidence="1">
    <location>
        <begin position="54"/>
        <end position="107"/>
    </location>
</feature>
<keyword evidence="3" id="KW-1185">Reference proteome</keyword>
<dbReference type="InterPro" id="IPR029032">
    <property type="entry name" value="AhpD-like"/>
</dbReference>
<dbReference type="RefSeq" id="WP_014220044.1">
    <property type="nucleotide sequence ID" value="NZ_LWBO01000010.1"/>
</dbReference>
<dbReference type="InterPro" id="IPR003779">
    <property type="entry name" value="CMD-like"/>
</dbReference>
<dbReference type="Gene3D" id="1.20.1290.10">
    <property type="entry name" value="AhpD-like"/>
    <property type="match status" value="1"/>
</dbReference>